<evidence type="ECO:0000313" key="3">
    <source>
        <dbReference type="Proteomes" id="UP000316649"/>
    </source>
</evidence>
<protein>
    <submittedName>
        <fullName evidence="2">Uncharacterized protein</fullName>
    </submittedName>
</protein>
<gene>
    <name evidence="2" type="ORF">FHP88_18005</name>
</gene>
<dbReference type="EMBL" id="VMNH01000031">
    <property type="protein sequence ID" value="TVO69543.1"/>
    <property type="molecule type" value="Genomic_DNA"/>
</dbReference>
<dbReference type="RefSeq" id="WP_144360482.1">
    <property type="nucleotide sequence ID" value="NZ_VMNH01000031.1"/>
</dbReference>
<keyword evidence="1" id="KW-0732">Signal</keyword>
<proteinExistence type="predicted"/>
<evidence type="ECO:0000256" key="1">
    <source>
        <dbReference type="SAM" id="SignalP"/>
    </source>
</evidence>
<sequence>MRTLVVATFLTILFASSTTTAAVPDNQQLQSLVDQLREITEKARKERAADRWLLNELEDLVSRHDWPWRNELLNEDFSDGNYNQNPAWNVISGQFWVDGRLGLRSRSEPEEKASAPQAQEQKKDLGKALLGALLQEAMRGKERQAPEPVQKRDQPAEIQLDLQIPTVYALQLEFSAHTPPQEAGQIEYSLYQGKNGDTGYRLILTMGDRSSMELLSRINGKTRVIERVEFDNISDGQTHAIEWRRDPNGQIEVLLDEQLLVRTRDSSFRNPFTQLSIRNQGGDFAIGSVTLHGS</sequence>
<keyword evidence="3" id="KW-1185">Reference proteome</keyword>
<dbReference type="OrthoDB" id="2080452at2"/>
<comment type="caution">
    <text evidence="2">The sequence shown here is derived from an EMBL/GenBank/DDBJ whole genome shotgun (WGS) entry which is preliminary data.</text>
</comment>
<organism evidence="2 3">
    <name type="scientific">Sedimenticola selenatireducens</name>
    <dbReference type="NCBI Taxonomy" id="191960"/>
    <lineage>
        <taxon>Bacteria</taxon>
        <taxon>Pseudomonadati</taxon>
        <taxon>Pseudomonadota</taxon>
        <taxon>Gammaproteobacteria</taxon>
        <taxon>Chromatiales</taxon>
        <taxon>Sedimenticolaceae</taxon>
        <taxon>Sedimenticola</taxon>
    </lineage>
</organism>
<name>A0A558DLN7_9GAMM</name>
<feature type="chain" id="PRO_5022087311" evidence="1">
    <location>
        <begin position="22"/>
        <end position="294"/>
    </location>
</feature>
<evidence type="ECO:0000313" key="2">
    <source>
        <dbReference type="EMBL" id="TVO69543.1"/>
    </source>
</evidence>
<dbReference type="Proteomes" id="UP000316649">
    <property type="component" value="Unassembled WGS sequence"/>
</dbReference>
<reference evidence="2 3" key="1">
    <citation type="submission" date="2019-07" db="EMBL/GenBank/DDBJ databases">
        <title>The pathways for chlorine oxyanion respiration interact through the shared metabolite chlorate.</title>
        <authorList>
            <person name="Barnum T.P."/>
            <person name="Cheng Y."/>
            <person name="Hill K.A."/>
            <person name="Lucas L.N."/>
            <person name="Carlson H.K."/>
            <person name="Coates J.D."/>
        </authorList>
    </citation>
    <scope>NUCLEOTIDE SEQUENCE [LARGE SCALE GENOMIC DNA]</scope>
    <source>
        <strain evidence="2 3">BK-1</strain>
    </source>
</reference>
<dbReference type="AlphaFoldDB" id="A0A558DLN7"/>
<accession>A0A558DLN7</accession>
<feature type="signal peptide" evidence="1">
    <location>
        <begin position="1"/>
        <end position="21"/>
    </location>
</feature>